<dbReference type="OrthoDB" id="5988868at2759"/>
<protein>
    <submittedName>
        <fullName evidence="2">Uncharacterized protein</fullName>
    </submittedName>
</protein>
<sequence>MEASIEVEANSEASQVKHFLLSIGVTQDVAQTFEDEKMTYNAILKASDEQLKNYLGLTRLGDRLSLRSFCENHHGKNDGCSKADTDLRKKRLIEELAKKRIKKQHTVQSAQKGISVAAKSTRKVELSWLHCRKGSAFKVVRMKEGGGTRNVDIPKTANKEEIVKIAEGVFFPDGKSCFGKASEMKVDLFDFKKEKISSSILVDDENVPFTLGFYIDYFKLSKIRLHLYTEIKEDSDEHSDDLFDSDSDQDSFMNISILHNPQLPNRNEEPDILHKDGLIGSSIQRQELKELIDNAYEESLAIDQAKSSVHAGAADETESHQEESKNVDDLKRIRNERLPKEPYASDPHYIVSVRHLSLGVLTRMFSLDDSVYSIYDWIGSLPDSPEHFQLCTYSGDCVSPSESVKSVDKCMLVMVPTIEPVIFSPNETVSLRGFGPQGVLDPITEHCPNNFMQEDDNGETDDDLDHESHKIPLAAIKTGLKYGREQALDLLETVPDITLER</sequence>
<accession>A0A6S7J6G1</accession>
<dbReference type="InterPro" id="IPR013761">
    <property type="entry name" value="SAM/pointed_sf"/>
</dbReference>
<dbReference type="SUPFAM" id="SSF47769">
    <property type="entry name" value="SAM/Pointed domain"/>
    <property type="match status" value="1"/>
</dbReference>
<keyword evidence="3" id="KW-1185">Reference proteome</keyword>
<evidence type="ECO:0000313" key="3">
    <source>
        <dbReference type="Proteomes" id="UP001152795"/>
    </source>
</evidence>
<gene>
    <name evidence="2" type="ORF">PACLA_8A044852</name>
</gene>
<feature type="non-terminal residue" evidence="2">
    <location>
        <position position="1"/>
    </location>
</feature>
<name>A0A6S7J6G1_PARCT</name>
<evidence type="ECO:0000256" key="1">
    <source>
        <dbReference type="SAM" id="MobiDB-lite"/>
    </source>
</evidence>
<evidence type="ECO:0000313" key="2">
    <source>
        <dbReference type="EMBL" id="CAB4026037.1"/>
    </source>
</evidence>
<organism evidence="2 3">
    <name type="scientific">Paramuricea clavata</name>
    <name type="common">Red gorgonian</name>
    <name type="synonym">Violescent sea-whip</name>
    <dbReference type="NCBI Taxonomy" id="317549"/>
    <lineage>
        <taxon>Eukaryota</taxon>
        <taxon>Metazoa</taxon>
        <taxon>Cnidaria</taxon>
        <taxon>Anthozoa</taxon>
        <taxon>Octocorallia</taxon>
        <taxon>Malacalcyonacea</taxon>
        <taxon>Plexauridae</taxon>
        <taxon>Paramuricea</taxon>
    </lineage>
</organism>
<comment type="caution">
    <text evidence="2">The sequence shown here is derived from an EMBL/GenBank/DDBJ whole genome shotgun (WGS) entry which is preliminary data.</text>
</comment>
<dbReference type="Gene3D" id="1.10.150.50">
    <property type="entry name" value="Transcription Factor, Ets-1"/>
    <property type="match status" value="1"/>
</dbReference>
<dbReference type="EMBL" id="CACRXK020013972">
    <property type="protein sequence ID" value="CAB4026037.1"/>
    <property type="molecule type" value="Genomic_DNA"/>
</dbReference>
<feature type="compositionally biased region" description="Basic and acidic residues" evidence="1">
    <location>
        <begin position="317"/>
        <end position="328"/>
    </location>
</feature>
<dbReference type="Proteomes" id="UP001152795">
    <property type="component" value="Unassembled WGS sequence"/>
</dbReference>
<feature type="region of interest" description="Disordered" evidence="1">
    <location>
        <begin position="307"/>
        <end position="328"/>
    </location>
</feature>
<proteinExistence type="predicted"/>
<reference evidence="2" key="1">
    <citation type="submission" date="2020-04" db="EMBL/GenBank/DDBJ databases">
        <authorList>
            <person name="Alioto T."/>
            <person name="Alioto T."/>
            <person name="Gomez Garrido J."/>
        </authorList>
    </citation>
    <scope>NUCLEOTIDE SEQUENCE</scope>
    <source>
        <strain evidence="2">A484AB</strain>
    </source>
</reference>
<dbReference type="AlphaFoldDB" id="A0A6S7J6G1"/>